<dbReference type="InterPro" id="IPR001926">
    <property type="entry name" value="TrpB-like_PALP"/>
</dbReference>
<keyword evidence="4" id="KW-0456">Lyase</keyword>
<evidence type="ECO:0000259" key="3">
    <source>
        <dbReference type="Pfam" id="PF00291"/>
    </source>
</evidence>
<protein>
    <submittedName>
        <fullName evidence="4">PLP-dependent lyase/thiolase</fullName>
    </submittedName>
</protein>
<dbReference type="NCBIfam" id="NF040741">
    <property type="entry name" value="ornith_OrtB"/>
    <property type="match status" value="1"/>
</dbReference>
<dbReference type="InterPro" id="IPR036052">
    <property type="entry name" value="TrpB-like_PALP_sf"/>
</dbReference>
<dbReference type="RefSeq" id="WP_228416734.1">
    <property type="nucleotide sequence ID" value="NZ_CP081135.1"/>
</dbReference>
<keyword evidence="5" id="KW-1185">Reference proteome</keyword>
<dbReference type="EMBL" id="CP081135">
    <property type="protein sequence ID" value="UEL48706.1"/>
    <property type="molecule type" value="Genomic_DNA"/>
</dbReference>
<dbReference type="Gene3D" id="3.40.50.1100">
    <property type="match status" value="2"/>
</dbReference>
<evidence type="ECO:0000313" key="4">
    <source>
        <dbReference type="EMBL" id="UEL48706.1"/>
    </source>
</evidence>
<name>A0AAX2ZI65_9FIRM</name>
<dbReference type="FunFam" id="3.40.50.1100:FF:000051">
    <property type="entry name" value="2-amino-4-ketopentanoate thiolase beta subunit"/>
    <property type="match status" value="1"/>
</dbReference>
<dbReference type="InterPro" id="IPR053471">
    <property type="entry name" value="AKP_thiolase_beta"/>
</dbReference>
<dbReference type="InterPro" id="IPR050214">
    <property type="entry name" value="Cys_Synth/Cystath_Beta-Synth"/>
</dbReference>
<dbReference type="AlphaFoldDB" id="A0AAX2ZI65"/>
<dbReference type="PANTHER" id="PTHR10314">
    <property type="entry name" value="CYSTATHIONINE BETA-SYNTHASE"/>
    <property type="match status" value="1"/>
</dbReference>
<dbReference type="KEGG" id="tem:JW646_04415"/>
<dbReference type="SUPFAM" id="SSF53686">
    <property type="entry name" value="Tryptophan synthase beta subunit-like PLP-dependent enzymes"/>
    <property type="match status" value="1"/>
</dbReference>
<accession>A0AAX2ZI65</accession>
<gene>
    <name evidence="4" type="ORF">JW646_04415</name>
</gene>
<keyword evidence="2" id="KW-0663">Pyridoxal phosphate</keyword>
<dbReference type="Pfam" id="PF00291">
    <property type="entry name" value="PALP"/>
    <property type="match status" value="1"/>
</dbReference>
<dbReference type="Proteomes" id="UP001198983">
    <property type="component" value="Chromosome"/>
</dbReference>
<comment type="cofactor">
    <cofactor evidence="1">
        <name>pyridoxal 5'-phosphate</name>
        <dbReference type="ChEBI" id="CHEBI:597326"/>
    </cofactor>
</comment>
<evidence type="ECO:0000256" key="1">
    <source>
        <dbReference type="ARBA" id="ARBA00001933"/>
    </source>
</evidence>
<proteinExistence type="predicted"/>
<evidence type="ECO:0000256" key="2">
    <source>
        <dbReference type="ARBA" id="ARBA00022898"/>
    </source>
</evidence>
<reference evidence="4 5" key="1">
    <citation type="journal article" date="2023" name="Int. J. Syst. Evol. Microbiol.">
        <title>Terrisporobacter hibernicus sp. nov., isolated from bovine faeces in Northern Ireland.</title>
        <authorList>
            <person name="Mitchell M."/>
            <person name="Nguyen S.V."/>
            <person name="Connor M."/>
            <person name="Fairley D.J."/>
            <person name="Donoghue O."/>
            <person name="Marshall H."/>
            <person name="Koolman L."/>
            <person name="McMullan G."/>
            <person name="Schaffer K.E."/>
            <person name="McGrath J.W."/>
            <person name="Fanning S."/>
        </authorList>
    </citation>
    <scope>NUCLEOTIDE SEQUENCE [LARGE SCALE GENOMIC DNA]</scope>
    <source>
        <strain evidence="4 5">MCA3</strain>
    </source>
</reference>
<evidence type="ECO:0000313" key="5">
    <source>
        <dbReference type="Proteomes" id="UP001198983"/>
    </source>
</evidence>
<sequence>MKDMSYLAVMGRKNDIMKEAVGLDYSVYEYGNIAFDYEKMMASVGYSIEDIVKIQKETKVGGTPLVELKNITALVRKYSKEGKGARIFVKDEAANASGSFKARRAAISVYHAKKMGYKGVIAATSGNYGAAVASQAAQLGLKCIIVQEVFDSKKIGQPEILEKTRKCEALGAEVIQLTVGPELFYTFLKLLEETGYFNASLYTPFGIAGVESLGYELANQMMEMEGKYPDVVVATHAGGGNLTGTKRGLNLAGAKDTKIVAASVDLSGLHMASDHAFNKKSFTTGHTGFGVPFATWPDRSDVPRNAARVLRYMDRYVTVTQGEVFYVTEALAQVEGIERGPAGNTSLAAAISIAKEMDEDQIIVVQETEYTGAGKHPMPQLTFAKQNGIEIRRGNPTENIPGKNIVIPWNMGDIQSNDLDLDRLKNNFIKNAVANNKLEEIDEEDILYLTEEVNKDRDFVVKRLEELGVKITNKEIV</sequence>
<organism evidence="4 5">
    <name type="scientific">Terrisporobacter hibernicus</name>
    <dbReference type="NCBI Taxonomy" id="2813371"/>
    <lineage>
        <taxon>Bacteria</taxon>
        <taxon>Bacillati</taxon>
        <taxon>Bacillota</taxon>
        <taxon>Clostridia</taxon>
        <taxon>Peptostreptococcales</taxon>
        <taxon>Peptostreptococcaceae</taxon>
        <taxon>Terrisporobacter</taxon>
    </lineage>
</organism>
<dbReference type="GO" id="GO:1901605">
    <property type="term" value="P:alpha-amino acid metabolic process"/>
    <property type="evidence" value="ECO:0007669"/>
    <property type="project" value="UniProtKB-ARBA"/>
</dbReference>
<dbReference type="GO" id="GO:0016829">
    <property type="term" value="F:lyase activity"/>
    <property type="evidence" value="ECO:0007669"/>
    <property type="project" value="UniProtKB-KW"/>
</dbReference>
<feature type="domain" description="Tryptophan synthase beta chain-like PALP" evidence="3">
    <location>
        <begin position="59"/>
        <end position="365"/>
    </location>
</feature>
<dbReference type="CDD" id="cd00640">
    <property type="entry name" value="Trp-synth-beta_II"/>
    <property type="match status" value="1"/>
</dbReference>